<dbReference type="STRING" id="1182544.W9W267"/>
<dbReference type="VEuPathDB" id="FungiDB:A1O7_06033"/>
<gene>
    <name evidence="3" type="ORF">A1O7_06033</name>
</gene>
<evidence type="ECO:0000256" key="2">
    <source>
        <dbReference type="ARBA" id="ARBA00023235"/>
    </source>
</evidence>
<dbReference type="GeneID" id="19180614"/>
<dbReference type="Pfam" id="PF02567">
    <property type="entry name" value="PhzC-PhzF"/>
    <property type="match status" value="1"/>
</dbReference>
<keyword evidence="2" id="KW-0413">Isomerase</keyword>
<dbReference type="HOGENOM" id="CLU_048756_3_0_1"/>
<accession>W9W267</accession>
<dbReference type="EMBL" id="AMGW01000004">
    <property type="protein sequence ID" value="EXJ58606.1"/>
    <property type="molecule type" value="Genomic_DNA"/>
</dbReference>
<dbReference type="RefSeq" id="XP_007758229.1">
    <property type="nucleotide sequence ID" value="XM_007760039.1"/>
</dbReference>
<dbReference type="PANTHER" id="PTHR13774">
    <property type="entry name" value="PHENAZINE BIOSYNTHESIS PROTEIN"/>
    <property type="match status" value="1"/>
</dbReference>
<dbReference type="GO" id="GO:0016853">
    <property type="term" value="F:isomerase activity"/>
    <property type="evidence" value="ECO:0007669"/>
    <property type="project" value="UniProtKB-KW"/>
</dbReference>
<dbReference type="eggNOG" id="KOG3033">
    <property type="taxonomic scope" value="Eukaryota"/>
</dbReference>
<evidence type="ECO:0000256" key="1">
    <source>
        <dbReference type="ARBA" id="ARBA00008270"/>
    </source>
</evidence>
<reference evidence="3 4" key="1">
    <citation type="submission" date="2013-03" db="EMBL/GenBank/DDBJ databases">
        <title>The Genome Sequence of Cladophialophora yegresii CBS 114405.</title>
        <authorList>
            <consortium name="The Broad Institute Genomics Platform"/>
            <person name="Cuomo C."/>
            <person name="de Hoog S."/>
            <person name="Gorbushina A."/>
            <person name="Walker B."/>
            <person name="Young S.K."/>
            <person name="Zeng Q."/>
            <person name="Gargeya S."/>
            <person name="Fitzgerald M."/>
            <person name="Haas B."/>
            <person name="Abouelleil A."/>
            <person name="Allen A.W."/>
            <person name="Alvarado L."/>
            <person name="Arachchi H.M."/>
            <person name="Berlin A.M."/>
            <person name="Chapman S.B."/>
            <person name="Gainer-Dewar J."/>
            <person name="Goldberg J."/>
            <person name="Griggs A."/>
            <person name="Gujja S."/>
            <person name="Hansen M."/>
            <person name="Howarth C."/>
            <person name="Imamovic A."/>
            <person name="Ireland A."/>
            <person name="Larimer J."/>
            <person name="McCowan C."/>
            <person name="Murphy C."/>
            <person name="Pearson M."/>
            <person name="Poon T.W."/>
            <person name="Priest M."/>
            <person name="Roberts A."/>
            <person name="Saif S."/>
            <person name="Shea T."/>
            <person name="Sisk P."/>
            <person name="Sykes S."/>
            <person name="Wortman J."/>
            <person name="Nusbaum C."/>
            <person name="Birren B."/>
        </authorList>
    </citation>
    <scope>NUCLEOTIDE SEQUENCE [LARGE SCALE GENOMIC DNA]</scope>
    <source>
        <strain evidence="3 4">CBS 114405</strain>
    </source>
</reference>
<dbReference type="OrthoDB" id="412383at2759"/>
<keyword evidence="4" id="KW-1185">Reference proteome</keyword>
<protein>
    <recommendedName>
        <fullName evidence="5">Phenazine biosynthesis protein</fullName>
    </recommendedName>
</protein>
<dbReference type="Gene3D" id="3.10.310.10">
    <property type="entry name" value="Diaminopimelate Epimerase, Chain A, domain 1"/>
    <property type="match status" value="2"/>
</dbReference>
<name>W9W267_9EURO</name>
<dbReference type="GO" id="GO:0005737">
    <property type="term" value="C:cytoplasm"/>
    <property type="evidence" value="ECO:0007669"/>
    <property type="project" value="TreeGrafter"/>
</dbReference>
<dbReference type="AlphaFoldDB" id="W9W267"/>
<evidence type="ECO:0000313" key="4">
    <source>
        <dbReference type="Proteomes" id="UP000019473"/>
    </source>
</evidence>
<dbReference type="SUPFAM" id="SSF54506">
    <property type="entry name" value="Diaminopimelate epimerase-like"/>
    <property type="match status" value="1"/>
</dbReference>
<comment type="similarity">
    <text evidence="1">Belongs to the PhzF family.</text>
</comment>
<dbReference type="InterPro" id="IPR003719">
    <property type="entry name" value="Phenazine_PhzF-like"/>
</dbReference>
<evidence type="ECO:0008006" key="5">
    <source>
        <dbReference type="Google" id="ProtNLM"/>
    </source>
</evidence>
<organism evidence="3 4">
    <name type="scientific">Cladophialophora yegresii CBS 114405</name>
    <dbReference type="NCBI Taxonomy" id="1182544"/>
    <lineage>
        <taxon>Eukaryota</taxon>
        <taxon>Fungi</taxon>
        <taxon>Dikarya</taxon>
        <taxon>Ascomycota</taxon>
        <taxon>Pezizomycotina</taxon>
        <taxon>Eurotiomycetes</taxon>
        <taxon>Chaetothyriomycetidae</taxon>
        <taxon>Chaetothyriales</taxon>
        <taxon>Herpotrichiellaceae</taxon>
        <taxon>Cladophialophora</taxon>
    </lineage>
</organism>
<dbReference type="PANTHER" id="PTHR13774:SF17">
    <property type="entry name" value="PHENAZINE BIOSYNTHESIS-LIKE DOMAIN-CONTAINING PROTEIN"/>
    <property type="match status" value="1"/>
</dbReference>
<sequence length="375" mass="40532">MSFRSQAMIDTMTEEAFKGNPTPVFVLDGRHQGVDEAEFTEWPDDPVLQAVARELNQSETIFVRLDHPGKGDKCNGTRDSDPGKDASTRYLIRSFTPSKEEPFCGHGIVGAAYLLSCSAEGYPSGIPTMRFQTVGGIVVDAQVRPEGEEHTARINNVDRLDVDLRRDYGVARTMQLEIPAQPVDRWFTEDLDLRRRIATALGIESAQVLALGRNALMDLVIELGADVDFSAGNMEIDAVALMEASPPGTRSQIITSAGARYGVDFVKRVFAYGSEGTSVIEYQMLDAEMLSSTVAATANTMRAADQATGSTYCVLIPYWGAALQKSSMKVKQVSARTGGAEVTNSATGEGYVTLYGTGVKVMEGCTLVPGCARKK</sequence>
<dbReference type="Proteomes" id="UP000019473">
    <property type="component" value="Unassembled WGS sequence"/>
</dbReference>
<proteinExistence type="inferred from homology"/>
<comment type="caution">
    <text evidence="3">The sequence shown here is derived from an EMBL/GenBank/DDBJ whole genome shotgun (WGS) entry which is preliminary data.</text>
</comment>
<evidence type="ECO:0000313" key="3">
    <source>
        <dbReference type="EMBL" id="EXJ58606.1"/>
    </source>
</evidence>